<dbReference type="PANTHER" id="PTHR48148">
    <property type="entry name" value="KERATINOCYTE PROLINE-RICH PROTEIN"/>
    <property type="match status" value="1"/>
</dbReference>
<feature type="compositionally biased region" description="Pro residues" evidence="5">
    <location>
        <begin position="84"/>
        <end position="112"/>
    </location>
</feature>
<dbReference type="NCBIfam" id="TIGR02794">
    <property type="entry name" value="tolA_full"/>
    <property type="match status" value="1"/>
</dbReference>
<gene>
    <name evidence="8" type="primary">tolA</name>
    <name evidence="8" type="ORF">DHf2319_02490</name>
</gene>
<organism evidence="8 9">
    <name type="scientific">Orrella daihaiensis</name>
    <dbReference type="NCBI Taxonomy" id="2782176"/>
    <lineage>
        <taxon>Bacteria</taxon>
        <taxon>Pseudomonadati</taxon>
        <taxon>Pseudomonadota</taxon>
        <taxon>Betaproteobacteria</taxon>
        <taxon>Burkholderiales</taxon>
        <taxon>Alcaligenaceae</taxon>
        <taxon>Orrella</taxon>
    </lineage>
</organism>
<evidence type="ECO:0000256" key="2">
    <source>
        <dbReference type="ARBA" id="ARBA00022692"/>
    </source>
</evidence>
<keyword evidence="9" id="KW-1185">Reference proteome</keyword>
<keyword evidence="2 6" id="KW-0812">Transmembrane</keyword>
<dbReference type="RefSeq" id="WP_243479229.1">
    <property type="nucleotide sequence ID" value="NZ_CP063982.1"/>
</dbReference>
<dbReference type="InterPro" id="IPR006260">
    <property type="entry name" value="TonB/TolA_C"/>
</dbReference>
<reference evidence="8 9" key="1">
    <citation type="submission" date="2020-11" db="EMBL/GenBank/DDBJ databases">
        <title>Algicoccus daihaiensis sp.nov., isolated from Daihai Lake in Inner Mongolia.</title>
        <authorList>
            <person name="Kai J."/>
        </authorList>
    </citation>
    <scope>NUCLEOTIDE SEQUENCE [LARGE SCALE GENOMIC DNA]</scope>
    <source>
        <strain evidence="9">f23</strain>
    </source>
</reference>
<dbReference type="Pfam" id="PF13103">
    <property type="entry name" value="TonB_2"/>
    <property type="match status" value="1"/>
</dbReference>
<dbReference type="InterPro" id="IPR037682">
    <property type="entry name" value="TonB_C"/>
</dbReference>
<feature type="transmembrane region" description="Helical" evidence="6">
    <location>
        <begin position="21"/>
        <end position="42"/>
    </location>
</feature>
<evidence type="ECO:0000259" key="7">
    <source>
        <dbReference type="PROSITE" id="PS52015"/>
    </source>
</evidence>
<sequence length="395" mass="43848">MPPPRRSKKSIWQAALGQGGWRAVGSSIAVHLTIAVLLLAGLKWQLESPGPLQVELWTEGNTTEVARAPEPQPEPQPEPRPEPPPEPQPEPAPEPAPTPEQQPEPPPPPPEPDIAAREAEIALEQAKERERAEQARLEAQRLAREETERERREEQARQAKLAAEQRAKEEAERKAKEQAERQAKLEQERLEREAAERRAAQEREQQAKLEAERLAKERAERQAREQAEKRAEAERKAKEEAARKAEAERKAREEAARKAEAERKAKAEAAAREKALRDAFRNDIMGATGIAGGTASRNQQGGGADAGYAGQIRACIQPNVSFPTPVQSGNVNPTAQFRVQLKSDGTVSSTSLRRSSGNTAFDRAVDNGIRRCSPFPKPPSGRYPSYIDVNYRMYD</sequence>
<evidence type="ECO:0000256" key="4">
    <source>
        <dbReference type="ARBA" id="ARBA00023136"/>
    </source>
</evidence>
<keyword evidence="4 6" id="KW-0472">Membrane</keyword>
<proteinExistence type="predicted"/>
<evidence type="ECO:0000256" key="3">
    <source>
        <dbReference type="ARBA" id="ARBA00022989"/>
    </source>
</evidence>
<evidence type="ECO:0000256" key="6">
    <source>
        <dbReference type="SAM" id="Phobius"/>
    </source>
</evidence>
<dbReference type="NCBIfam" id="TIGR01352">
    <property type="entry name" value="tonB_Cterm"/>
    <property type="match status" value="1"/>
</dbReference>
<feature type="region of interest" description="Disordered" evidence="5">
    <location>
        <begin position="61"/>
        <end position="273"/>
    </location>
</feature>
<keyword evidence="3 6" id="KW-1133">Transmembrane helix</keyword>
<comment type="subcellular location">
    <subcellularLocation>
        <location evidence="1">Membrane</location>
        <topology evidence="1">Single-pass membrane protein</topology>
    </subcellularLocation>
</comment>
<dbReference type="PANTHER" id="PTHR48148:SF3">
    <property type="entry name" value="KERATINOCYTE PROLINE-RICH PROTEIN"/>
    <property type="match status" value="1"/>
</dbReference>
<protein>
    <submittedName>
        <fullName evidence="8">Cell envelope integrity protein TolA</fullName>
    </submittedName>
</protein>
<dbReference type="EMBL" id="CP063982">
    <property type="protein sequence ID" value="UOD50816.1"/>
    <property type="molecule type" value="Genomic_DNA"/>
</dbReference>
<evidence type="ECO:0000256" key="1">
    <source>
        <dbReference type="ARBA" id="ARBA00004167"/>
    </source>
</evidence>
<dbReference type="Gene3D" id="3.30.1150.10">
    <property type="match status" value="1"/>
</dbReference>
<dbReference type="InterPro" id="IPR014161">
    <property type="entry name" value="Tol-Pal_TolA"/>
</dbReference>
<dbReference type="SUPFAM" id="SSF74653">
    <property type="entry name" value="TolA/TonB C-terminal domain"/>
    <property type="match status" value="1"/>
</dbReference>
<dbReference type="Proteomes" id="UP000831607">
    <property type="component" value="Chromosome"/>
</dbReference>
<feature type="domain" description="TonB C-terminal" evidence="7">
    <location>
        <begin position="307"/>
        <end position="395"/>
    </location>
</feature>
<evidence type="ECO:0000256" key="5">
    <source>
        <dbReference type="SAM" id="MobiDB-lite"/>
    </source>
</evidence>
<evidence type="ECO:0000313" key="8">
    <source>
        <dbReference type="EMBL" id="UOD50816.1"/>
    </source>
</evidence>
<accession>A0ABY4AMG6</accession>
<dbReference type="PROSITE" id="PS52015">
    <property type="entry name" value="TONB_CTD"/>
    <property type="match status" value="1"/>
</dbReference>
<feature type="compositionally biased region" description="Basic and acidic residues" evidence="5">
    <location>
        <begin position="114"/>
        <end position="273"/>
    </location>
</feature>
<name>A0ABY4AMG6_9BURK</name>
<evidence type="ECO:0000313" key="9">
    <source>
        <dbReference type="Proteomes" id="UP000831607"/>
    </source>
</evidence>